<protein>
    <submittedName>
        <fullName evidence="4">Uncharacterized protein</fullName>
    </submittedName>
</protein>
<feature type="region of interest" description="Disordered" evidence="2">
    <location>
        <begin position="250"/>
        <end position="269"/>
    </location>
</feature>
<dbReference type="Gene3D" id="1.10.287.1490">
    <property type="match status" value="1"/>
</dbReference>
<proteinExistence type="predicted"/>
<dbReference type="eggNOG" id="COG2959">
    <property type="taxonomic scope" value="Bacteria"/>
</dbReference>
<organism evidence="4 5">
    <name type="scientific">Alteromonas australica</name>
    <dbReference type="NCBI Taxonomy" id="589873"/>
    <lineage>
        <taxon>Bacteria</taxon>
        <taxon>Pseudomonadati</taxon>
        <taxon>Pseudomonadota</taxon>
        <taxon>Gammaproteobacteria</taxon>
        <taxon>Alteromonadales</taxon>
        <taxon>Alteromonadaceae</taxon>
        <taxon>Alteromonas/Salinimonas group</taxon>
        <taxon>Alteromonas</taxon>
    </lineage>
</organism>
<evidence type="ECO:0000313" key="5">
    <source>
        <dbReference type="Proteomes" id="UP000056090"/>
    </source>
</evidence>
<accession>A0A075P1G6</accession>
<keyword evidence="3" id="KW-0472">Membrane</keyword>
<gene>
    <name evidence="4" type="ORF">EP13_08720</name>
</gene>
<name>A0A075P1G6_9ALTE</name>
<dbReference type="KEGG" id="aal:EP13_08720"/>
<sequence>MADNSKSDDFPTIRLDDEDRRDYQQKRQPVKQRPTSSSNQPKPPSAPKAPSSGGNGLWIFLVALVALAGIGGCYYLYTLVEMQKVQAEKAEERIAQLENKLSATGEEIGESTVALQVKVTELSNKSAELWEQMDKLWASAWRRNQKEIADLGDRVSNVQKGINEDISSVDADVKSQASQLGALKNQLASLADELLALNVQLEQASSDKQANERTIKNLNDKISVLEKRNNTLSGRITGLESEIREIATKVVSSGRSASTPSSSSSSVTP</sequence>
<keyword evidence="5" id="KW-1185">Reference proteome</keyword>
<dbReference type="AlphaFoldDB" id="A0A075P1G6"/>
<reference evidence="4 5" key="1">
    <citation type="submission" date="2014-06" db="EMBL/GenBank/DDBJ databases">
        <title>Genomes of Alteromonas australica, a world apart.</title>
        <authorList>
            <person name="Gonzaga A."/>
            <person name="Lopez-Perez M."/>
            <person name="Rodriguez-Valera F."/>
        </authorList>
    </citation>
    <scope>NUCLEOTIDE SEQUENCE [LARGE SCALE GENOMIC DNA]</scope>
    <source>
        <strain evidence="4 5">H 17</strain>
    </source>
</reference>
<keyword evidence="3" id="KW-1133">Transmembrane helix</keyword>
<dbReference type="SUPFAM" id="SSF57997">
    <property type="entry name" value="Tropomyosin"/>
    <property type="match status" value="1"/>
</dbReference>
<evidence type="ECO:0000256" key="1">
    <source>
        <dbReference type="SAM" id="Coils"/>
    </source>
</evidence>
<keyword evidence="1" id="KW-0175">Coiled coil</keyword>
<evidence type="ECO:0000256" key="2">
    <source>
        <dbReference type="SAM" id="MobiDB-lite"/>
    </source>
</evidence>
<evidence type="ECO:0000313" key="4">
    <source>
        <dbReference type="EMBL" id="AIF98755.1"/>
    </source>
</evidence>
<dbReference type="Proteomes" id="UP000056090">
    <property type="component" value="Chromosome"/>
</dbReference>
<evidence type="ECO:0000256" key="3">
    <source>
        <dbReference type="SAM" id="Phobius"/>
    </source>
</evidence>
<keyword evidence="3" id="KW-0812">Transmembrane</keyword>
<feature type="region of interest" description="Disordered" evidence="2">
    <location>
        <begin position="1"/>
        <end position="52"/>
    </location>
</feature>
<dbReference type="GeneID" id="78254995"/>
<feature type="coiled-coil region" evidence="1">
    <location>
        <begin position="80"/>
        <end position="107"/>
    </location>
</feature>
<feature type="transmembrane region" description="Helical" evidence="3">
    <location>
        <begin position="57"/>
        <end position="77"/>
    </location>
</feature>
<feature type="compositionally biased region" description="Low complexity" evidence="2">
    <location>
        <begin position="252"/>
        <end position="269"/>
    </location>
</feature>
<feature type="coiled-coil region" evidence="1">
    <location>
        <begin position="173"/>
        <end position="242"/>
    </location>
</feature>
<dbReference type="RefSeq" id="WP_044056913.1">
    <property type="nucleotide sequence ID" value="NZ_CBCSKJ010000003.1"/>
</dbReference>
<dbReference type="EMBL" id="CP008849">
    <property type="protein sequence ID" value="AIF98755.1"/>
    <property type="molecule type" value="Genomic_DNA"/>
</dbReference>
<feature type="compositionally biased region" description="Basic and acidic residues" evidence="2">
    <location>
        <begin position="1"/>
        <end position="25"/>
    </location>
</feature>